<feature type="non-terminal residue" evidence="2">
    <location>
        <position position="76"/>
    </location>
</feature>
<proteinExistence type="predicted"/>
<dbReference type="EMBL" id="GBEZ01010091">
    <property type="protein sequence ID" value="JAC75554.1"/>
    <property type="molecule type" value="Transcribed_RNA"/>
</dbReference>
<feature type="compositionally biased region" description="Polar residues" evidence="1">
    <location>
        <begin position="66"/>
        <end position="76"/>
    </location>
</feature>
<evidence type="ECO:0000256" key="1">
    <source>
        <dbReference type="SAM" id="MobiDB-lite"/>
    </source>
</evidence>
<feature type="region of interest" description="Disordered" evidence="1">
    <location>
        <begin position="50"/>
        <end position="76"/>
    </location>
</feature>
<feature type="non-terminal residue" evidence="2">
    <location>
        <position position="1"/>
    </location>
</feature>
<protein>
    <submittedName>
        <fullName evidence="2">Uncharacterized protein</fullName>
    </submittedName>
</protein>
<dbReference type="AlphaFoldDB" id="A0A061RXS9"/>
<reference evidence="2" key="1">
    <citation type="submission" date="2014-05" db="EMBL/GenBank/DDBJ databases">
        <title>The transcriptome of the halophilic microalga Tetraselmis sp. GSL018 isolated from the Great Salt Lake, Utah.</title>
        <authorList>
            <person name="Jinkerson R.E."/>
            <person name="D'Adamo S."/>
            <person name="Posewitz M.C."/>
        </authorList>
    </citation>
    <scope>NUCLEOTIDE SEQUENCE</scope>
    <source>
        <strain evidence="2">GSL018</strain>
    </source>
</reference>
<organism evidence="2">
    <name type="scientific">Tetraselmis sp. GSL018</name>
    <dbReference type="NCBI Taxonomy" id="582737"/>
    <lineage>
        <taxon>Eukaryota</taxon>
        <taxon>Viridiplantae</taxon>
        <taxon>Chlorophyta</taxon>
        <taxon>core chlorophytes</taxon>
        <taxon>Chlorodendrophyceae</taxon>
        <taxon>Chlorodendrales</taxon>
        <taxon>Chlorodendraceae</taxon>
        <taxon>Tetraselmis</taxon>
    </lineage>
</organism>
<sequence length="76" mass="8159">AESFAPRSLRTAELKKLPTSLSAAGRPLPRRKSASVRAWKGSLHCFEVLSRPSPRKSSSREDSLLPSPQTVSTAAG</sequence>
<evidence type="ECO:0000313" key="2">
    <source>
        <dbReference type="EMBL" id="JAC75554.1"/>
    </source>
</evidence>
<gene>
    <name evidence="2" type="ORF">TSPGSL018_22774</name>
</gene>
<name>A0A061RXS9_9CHLO</name>
<accession>A0A061RXS9</accession>